<gene>
    <name evidence="2" type="ORF">CPJCM30710_10280</name>
</gene>
<evidence type="ECO:0008006" key="4">
    <source>
        <dbReference type="Google" id="ProtNLM"/>
    </source>
</evidence>
<dbReference type="EMBL" id="BOPZ01000006">
    <property type="protein sequence ID" value="GIM28362.1"/>
    <property type="molecule type" value="Genomic_DNA"/>
</dbReference>
<dbReference type="InterPro" id="IPR025584">
    <property type="entry name" value="Cthe_2159"/>
</dbReference>
<feature type="compositionally biased region" description="Polar residues" evidence="1">
    <location>
        <begin position="411"/>
        <end position="420"/>
    </location>
</feature>
<evidence type="ECO:0000313" key="2">
    <source>
        <dbReference type="EMBL" id="GIM28362.1"/>
    </source>
</evidence>
<keyword evidence="3" id="KW-1185">Reference proteome</keyword>
<sequence>MNKKIIAAMLIVLGLSAGVVGWQLKKTSSDSSTSTEKSTANVLSSINISSGESETVGEVSTFIELGANINVNGSGATADKNKVTITAAGTYSIKGTLADGQIIVNAGNEDKVYIILNGVNINCSNSAPVYVMNSKKTVILLADNTQNTITSAAAATETEPDSAIFSKADLVLTGKGALSVKADNNMGIVSKDDLKIENGNITVKSAGDGIKGKDSVVITDGNITVNAGEDGIISNNDTDEAKGYVLIEGGKINITAGQDGIQGETNVLIKTVDVTINSGGGSKNSSTKADWGQWGQPKDNQAANNNSETEETPSAKAVKAGVNIVIEGGTFNIDSSDDAVHSGNNIVISGGTFNISSGDDGMHSDSTLTINNGTIDILKAYEGIESQTITVNKGDINVVASDDGFNAAGGNDSSSTNGRPGQNGFAGPKGKSGQNGSSSGSGLINFNGGYITVDTTGDSIDANGSINMTGGTVIVNGPTSNGNGALDYDGSFKLTGGLLVAAGSSGMAQAPSDTSTENSVKINLVSQSAGNIVHIESSDGKEIITFAPSKQYSSVVVSSPELKTGQIYKVYVGGSSTSKPVDGVYTAGTYTKGQEVGSFTISGVVTEVTQDGASTNNMRGPGRKPGK</sequence>
<dbReference type="RefSeq" id="WP_212903101.1">
    <property type="nucleotide sequence ID" value="NZ_BOPZ01000006.1"/>
</dbReference>
<feature type="region of interest" description="Disordered" evidence="1">
    <location>
        <begin position="407"/>
        <end position="439"/>
    </location>
</feature>
<protein>
    <recommendedName>
        <fullName evidence="4">Carbohydrate-binding domain-containing protein</fullName>
    </recommendedName>
</protein>
<accession>A0A919RXN1</accession>
<feature type="compositionally biased region" description="Polar residues" evidence="1">
    <location>
        <begin position="298"/>
        <end position="307"/>
    </location>
</feature>
<dbReference type="Pfam" id="PF14262">
    <property type="entry name" value="Cthe_2159"/>
    <property type="match status" value="1"/>
</dbReference>
<organism evidence="2 3">
    <name type="scientific">Clostridium polyendosporum</name>
    <dbReference type="NCBI Taxonomy" id="69208"/>
    <lineage>
        <taxon>Bacteria</taxon>
        <taxon>Bacillati</taxon>
        <taxon>Bacillota</taxon>
        <taxon>Clostridia</taxon>
        <taxon>Eubacteriales</taxon>
        <taxon>Clostridiaceae</taxon>
        <taxon>Clostridium</taxon>
    </lineage>
</organism>
<name>A0A919RXN1_9CLOT</name>
<proteinExistence type="predicted"/>
<reference evidence="2" key="1">
    <citation type="submission" date="2021-03" db="EMBL/GenBank/DDBJ databases">
        <title>Taxonomic study of Clostridium polyendosporum from meadow-gley soil under rice.</title>
        <authorList>
            <person name="Kobayashi H."/>
            <person name="Tanizawa Y."/>
            <person name="Yagura M."/>
        </authorList>
    </citation>
    <scope>NUCLEOTIDE SEQUENCE</scope>
    <source>
        <strain evidence="2">JCM 30710</strain>
    </source>
</reference>
<feature type="region of interest" description="Disordered" evidence="1">
    <location>
        <begin position="279"/>
        <end position="315"/>
    </location>
</feature>
<evidence type="ECO:0000313" key="3">
    <source>
        <dbReference type="Proteomes" id="UP000679179"/>
    </source>
</evidence>
<feature type="compositionally biased region" description="Low complexity" evidence="1">
    <location>
        <begin position="428"/>
        <end position="439"/>
    </location>
</feature>
<dbReference type="AlphaFoldDB" id="A0A919RXN1"/>
<evidence type="ECO:0000256" key="1">
    <source>
        <dbReference type="SAM" id="MobiDB-lite"/>
    </source>
</evidence>
<dbReference type="Proteomes" id="UP000679179">
    <property type="component" value="Unassembled WGS sequence"/>
</dbReference>
<comment type="caution">
    <text evidence="2">The sequence shown here is derived from an EMBL/GenBank/DDBJ whole genome shotgun (WGS) entry which is preliminary data.</text>
</comment>